<sequence length="289" mass="32228">MNRKVKHAPLWTIFFGILSLAWLFPIAVILYNSFKTKAYISSTYTFQLPNSKSFAGLDNYTLGVARTGFMESFGWTAFITVGSVFLILLCTSMCAWWIVRVNNWFAKFIYTLFLFNMIVPFQMVMFPLVKIADVIGFDLPDDGGRIGLNQPYGLWFIYLGFGAGLAVFMFTGVIKSLPSEIEEAAMIDGASVPYTFFGIVVPLMRPSIISVGILETMWIWNDYLLPYLILPREIQTIPIAVQYLKGGYGSADMGAMMACLVLAIAPIIVFYLICQKYIISGVTAGAVKG</sequence>
<comment type="caution">
    <text evidence="9">The sequence shown here is derived from an EMBL/GenBank/DDBJ whole genome shotgun (WGS) entry which is preliminary data.</text>
</comment>
<dbReference type="RefSeq" id="WP_007147458.1">
    <property type="nucleotide sequence ID" value="NZ_AKCI01000001.1"/>
</dbReference>
<dbReference type="AlphaFoldDB" id="J0X2K0"/>
<dbReference type="InterPro" id="IPR035906">
    <property type="entry name" value="MetI-like_sf"/>
</dbReference>
<dbReference type="PANTHER" id="PTHR43744">
    <property type="entry name" value="ABC TRANSPORTER PERMEASE PROTEIN MG189-RELATED-RELATED"/>
    <property type="match status" value="1"/>
</dbReference>
<feature type="transmembrane region" description="Helical" evidence="7">
    <location>
        <begin position="194"/>
        <end position="220"/>
    </location>
</feature>
<reference evidence="9 10" key="1">
    <citation type="submission" date="2012-01" db="EMBL/GenBank/DDBJ databases">
        <title>The Genome Sequence of Scardovia wiggsiae F0424.</title>
        <authorList>
            <consortium name="The Broad Institute Genome Sequencing Platform"/>
            <person name="Earl A."/>
            <person name="Ward D."/>
            <person name="Feldgarden M."/>
            <person name="Gevers D."/>
            <person name="Izard J."/>
            <person name="Ganesan A."/>
            <person name="Baranova O.V."/>
            <person name="Blanton J.M."/>
            <person name="Tanner A.C."/>
            <person name="Mathney J."/>
            <person name="Dewhirst F.E."/>
            <person name="Young S.K."/>
            <person name="Zeng Q."/>
            <person name="Gargeya S."/>
            <person name="Fitzgerald M."/>
            <person name="Haas B."/>
            <person name="Abouelleil A."/>
            <person name="Alvarado L."/>
            <person name="Arachchi H.M."/>
            <person name="Berlin A."/>
            <person name="Chapman S.B."/>
            <person name="Gearin G."/>
            <person name="Goldberg J."/>
            <person name="Griggs A."/>
            <person name="Gujja S."/>
            <person name="Hansen M."/>
            <person name="Heiman D."/>
            <person name="Howarth C."/>
            <person name="Larimer J."/>
            <person name="Lui A."/>
            <person name="MacDonald P.J.P."/>
            <person name="McCowen C."/>
            <person name="Montmayeur A."/>
            <person name="Murphy C."/>
            <person name="Neiman D."/>
            <person name="Pearson M."/>
            <person name="Priest M."/>
            <person name="Roberts A."/>
            <person name="Saif S."/>
            <person name="Shea T."/>
            <person name="Sisk P."/>
            <person name="Stolte C."/>
            <person name="Sykes S."/>
            <person name="Wortman J."/>
            <person name="Nusbaum C."/>
            <person name="Birren B."/>
        </authorList>
    </citation>
    <scope>NUCLEOTIDE SEQUENCE [LARGE SCALE GENOMIC DNA]</scope>
    <source>
        <strain evidence="9 10">F0424</strain>
    </source>
</reference>
<comment type="similarity">
    <text evidence="7">Belongs to the binding-protein-dependent transport system permease family.</text>
</comment>
<keyword evidence="4 7" id="KW-0812">Transmembrane</keyword>
<dbReference type="OrthoDB" id="9794684at2"/>
<feature type="transmembrane region" description="Helical" evidence="7">
    <location>
        <begin position="253"/>
        <end position="273"/>
    </location>
</feature>
<dbReference type="PROSITE" id="PS50928">
    <property type="entry name" value="ABC_TM1"/>
    <property type="match status" value="1"/>
</dbReference>
<dbReference type="Proteomes" id="UP000006415">
    <property type="component" value="Unassembled WGS sequence"/>
</dbReference>
<dbReference type="InterPro" id="IPR000515">
    <property type="entry name" value="MetI-like"/>
</dbReference>
<feature type="transmembrane region" description="Helical" evidence="7">
    <location>
        <begin position="108"/>
        <end position="132"/>
    </location>
</feature>
<keyword evidence="10" id="KW-1185">Reference proteome</keyword>
<dbReference type="eggNOG" id="COG0395">
    <property type="taxonomic scope" value="Bacteria"/>
</dbReference>
<keyword evidence="2 7" id="KW-0813">Transport</keyword>
<keyword evidence="5 7" id="KW-1133">Transmembrane helix</keyword>
<proteinExistence type="inferred from homology"/>
<evidence type="ECO:0000256" key="5">
    <source>
        <dbReference type="ARBA" id="ARBA00022989"/>
    </source>
</evidence>
<accession>J0X2K0</accession>
<keyword evidence="3" id="KW-1003">Cell membrane</keyword>
<organism evidence="9 10">
    <name type="scientific">Scardovia wiggsiae F0424</name>
    <dbReference type="NCBI Taxonomy" id="857290"/>
    <lineage>
        <taxon>Bacteria</taxon>
        <taxon>Bacillati</taxon>
        <taxon>Actinomycetota</taxon>
        <taxon>Actinomycetes</taxon>
        <taxon>Bifidobacteriales</taxon>
        <taxon>Bifidobacteriaceae</taxon>
        <taxon>Scardovia</taxon>
    </lineage>
</organism>
<evidence type="ECO:0000256" key="6">
    <source>
        <dbReference type="ARBA" id="ARBA00023136"/>
    </source>
</evidence>
<evidence type="ECO:0000256" key="2">
    <source>
        <dbReference type="ARBA" id="ARBA00022448"/>
    </source>
</evidence>
<dbReference type="PANTHER" id="PTHR43744:SF8">
    <property type="entry name" value="SN-GLYCEROL-3-PHOSPHATE TRANSPORT SYSTEM PERMEASE PROTEIN UGPE"/>
    <property type="match status" value="1"/>
</dbReference>
<feature type="transmembrane region" description="Helical" evidence="7">
    <location>
        <begin position="152"/>
        <end position="174"/>
    </location>
</feature>
<evidence type="ECO:0000256" key="4">
    <source>
        <dbReference type="ARBA" id="ARBA00022692"/>
    </source>
</evidence>
<feature type="transmembrane region" description="Helical" evidence="7">
    <location>
        <begin position="12"/>
        <end position="34"/>
    </location>
</feature>
<evidence type="ECO:0000256" key="1">
    <source>
        <dbReference type="ARBA" id="ARBA00004651"/>
    </source>
</evidence>
<dbReference type="Gene3D" id="1.10.3720.10">
    <property type="entry name" value="MetI-like"/>
    <property type="match status" value="1"/>
</dbReference>
<comment type="subcellular location">
    <subcellularLocation>
        <location evidence="1 7">Cell membrane</location>
        <topology evidence="1 7">Multi-pass membrane protein</topology>
    </subcellularLocation>
</comment>
<dbReference type="EMBL" id="AGZS01000001">
    <property type="protein sequence ID" value="EJD65626.1"/>
    <property type="molecule type" value="Genomic_DNA"/>
</dbReference>
<keyword evidence="6 7" id="KW-0472">Membrane</keyword>
<gene>
    <name evidence="9" type="ORF">HMPREF9156_00390</name>
</gene>
<feature type="transmembrane region" description="Helical" evidence="7">
    <location>
        <begin position="75"/>
        <end position="99"/>
    </location>
</feature>
<evidence type="ECO:0000313" key="10">
    <source>
        <dbReference type="Proteomes" id="UP000006415"/>
    </source>
</evidence>
<dbReference type="GO" id="GO:0005886">
    <property type="term" value="C:plasma membrane"/>
    <property type="evidence" value="ECO:0007669"/>
    <property type="project" value="UniProtKB-SubCell"/>
</dbReference>
<dbReference type="GO" id="GO:0055085">
    <property type="term" value="P:transmembrane transport"/>
    <property type="evidence" value="ECO:0007669"/>
    <property type="project" value="InterPro"/>
</dbReference>
<feature type="domain" description="ABC transmembrane type-1" evidence="8">
    <location>
        <begin position="73"/>
        <end position="274"/>
    </location>
</feature>
<dbReference type="HOGENOM" id="CLU_016047_1_2_11"/>
<evidence type="ECO:0000259" key="8">
    <source>
        <dbReference type="PROSITE" id="PS50928"/>
    </source>
</evidence>
<dbReference type="Pfam" id="PF00528">
    <property type="entry name" value="BPD_transp_1"/>
    <property type="match status" value="1"/>
</dbReference>
<evidence type="ECO:0000256" key="3">
    <source>
        <dbReference type="ARBA" id="ARBA00022475"/>
    </source>
</evidence>
<protein>
    <recommendedName>
        <fullName evidence="8">ABC transmembrane type-1 domain-containing protein</fullName>
    </recommendedName>
</protein>
<dbReference type="SUPFAM" id="SSF161098">
    <property type="entry name" value="MetI-like"/>
    <property type="match status" value="1"/>
</dbReference>
<evidence type="ECO:0000256" key="7">
    <source>
        <dbReference type="RuleBase" id="RU363032"/>
    </source>
</evidence>
<dbReference type="CDD" id="cd06261">
    <property type="entry name" value="TM_PBP2"/>
    <property type="match status" value="1"/>
</dbReference>
<dbReference type="STRING" id="857290.HMPREF9156_00390"/>
<name>J0X2K0_9BIFI</name>
<evidence type="ECO:0000313" key="9">
    <source>
        <dbReference type="EMBL" id="EJD65626.1"/>
    </source>
</evidence>